<evidence type="ECO:0000313" key="1">
    <source>
        <dbReference type="EMBL" id="QEH38419.1"/>
    </source>
</evidence>
<dbReference type="OrthoDB" id="289097at2"/>
<sequence>MDSHICMVKAAGLRPRAPAPAILLRPRGIGVLTLAVMLAGCRASDRGEAVATHPVHGSVVLADGRPVPGGLVTFVPQGTTGRQAVGALQQDGTFRLTTEAPDDGIAEGRYRVRIEPFATGEGVTKLDPKARIPSRYMDEDTSGIEVTIKAGVEALDPFRLK</sequence>
<dbReference type="RefSeq" id="WP_148597862.1">
    <property type="nucleotide sequence ID" value="NZ_CP042997.1"/>
</dbReference>
<accession>A0A5B9WDW5</accession>
<name>A0A5B9WDW5_9BACT</name>
<dbReference type="KEGG" id="agv:OJF2_70200"/>
<evidence type="ECO:0000313" key="2">
    <source>
        <dbReference type="Proteomes" id="UP000324233"/>
    </source>
</evidence>
<reference evidence="1 2" key="1">
    <citation type="submission" date="2019-08" db="EMBL/GenBank/DDBJ databases">
        <title>Deep-cultivation of Planctomycetes and their phenomic and genomic characterization uncovers novel biology.</title>
        <authorList>
            <person name="Wiegand S."/>
            <person name="Jogler M."/>
            <person name="Boedeker C."/>
            <person name="Pinto D."/>
            <person name="Vollmers J."/>
            <person name="Rivas-Marin E."/>
            <person name="Kohn T."/>
            <person name="Peeters S.H."/>
            <person name="Heuer A."/>
            <person name="Rast P."/>
            <person name="Oberbeckmann S."/>
            <person name="Bunk B."/>
            <person name="Jeske O."/>
            <person name="Meyerdierks A."/>
            <person name="Storesund J.E."/>
            <person name="Kallscheuer N."/>
            <person name="Luecker S."/>
            <person name="Lage O.M."/>
            <person name="Pohl T."/>
            <person name="Merkel B.J."/>
            <person name="Hornburger P."/>
            <person name="Mueller R.-W."/>
            <person name="Bruemmer F."/>
            <person name="Labrenz M."/>
            <person name="Spormann A.M."/>
            <person name="Op den Camp H."/>
            <person name="Overmann J."/>
            <person name="Amann R."/>
            <person name="Jetten M.S.M."/>
            <person name="Mascher T."/>
            <person name="Medema M.H."/>
            <person name="Devos D.P."/>
            <person name="Kaster A.-K."/>
            <person name="Ovreas L."/>
            <person name="Rohde M."/>
            <person name="Galperin M.Y."/>
            <person name="Jogler C."/>
        </authorList>
    </citation>
    <scope>NUCLEOTIDE SEQUENCE [LARGE SCALE GENOMIC DNA]</scope>
    <source>
        <strain evidence="1 2">OJF2</strain>
    </source>
</reference>
<keyword evidence="2" id="KW-1185">Reference proteome</keyword>
<protein>
    <recommendedName>
        <fullName evidence="3">Carboxypeptidase regulatory-like domain-containing protein</fullName>
    </recommendedName>
</protein>
<evidence type="ECO:0008006" key="3">
    <source>
        <dbReference type="Google" id="ProtNLM"/>
    </source>
</evidence>
<proteinExistence type="predicted"/>
<dbReference type="Proteomes" id="UP000324233">
    <property type="component" value="Chromosome"/>
</dbReference>
<dbReference type="EMBL" id="CP042997">
    <property type="protein sequence ID" value="QEH38419.1"/>
    <property type="molecule type" value="Genomic_DNA"/>
</dbReference>
<gene>
    <name evidence="1" type="ORF">OJF2_70200</name>
</gene>
<dbReference type="AlphaFoldDB" id="A0A5B9WDW5"/>
<organism evidence="1 2">
    <name type="scientific">Aquisphaera giovannonii</name>
    <dbReference type="NCBI Taxonomy" id="406548"/>
    <lineage>
        <taxon>Bacteria</taxon>
        <taxon>Pseudomonadati</taxon>
        <taxon>Planctomycetota</taxon>
        <taxon>Planctomycetia</taxon>
        <taxon>Isosphaerales</taxon>
        <taxon>Isosphaeraceae</taxon>
        <taxon>Aquisphaera</taxon>
    </lineage>
</organism>